<comment type="function">
    <text evidence="4">Located at the polypeptide exit tunnel on the outside of the subunit.</text>
</comment>
<evidence type="ECO:0000256" key="2">
    <source>
        <dbReference type="ARBA" id="ARBA00022980"/>
    </source>
</evidence>
<keyword evidence="2 4" id="KW-0689">Ribosomal protein</keyword>
<sequence>MATKHTKAIKRYFGAPLHIQSKRVSAAVSDELKEKYGTSSARVRKDDSVKIVRGEFKGIEGKVTKVYSSESRISIEGVNREKIKGGQIPIKIHASKVMITNLNLADKFRKSSIEGEAS</sequence>
<dbReference type="InterPro" id="IPR005756">
    <property type="entry name" value="Ribosomal_uL24_euk/arc"/>
</dbReference>
<proteinExistence type="inferred from homology"/>
<name>A0A0H4T503_9ARCH</name>
<keyword evidence="4" id="KW-0694">RNA-binding</keyword>
<comment type="function">
    <text evidence="4">One of two assembly initiator proteins, it binds directly to the 5'-end of the 23S rRNA, where it nucleates assembly of the 50S subunit.</text>
</comment>
<evidence type="ECO:0000259" key="5">
    <source>
        <dbReference type="SMART" id="SM00739"/>
    </source>
</evidence>
<organism evidence="6">
    <name type="scientific">uncultured thaumarchaeote Rifle_16ft_4_minimus_1872</name>
    <dbReference type="NCBI Taxonomy" id="1665209"/>
    <lineage>
        <taxon>Archaea</taxon>
        <taxon>Nitrososphaerota</taxon>
        <taxon>environmental samples</taxon>
    </lineage>
</organism>
<dbReference type="GO" id="GO:0015934">
    <property type="term" value="C:large ribosomal subunit"/>
    <property type="evidence" value="ECO:0007669"/>
    <property type="project" value="UniProtKB-UniRule"/>
</dbReference>
<dbReference type="NCBIfam" id="TIGR01080">
    <property type="entry name" value="rplX_A_E"/>
    <property type="match status" value="1"/>
</dbReference>
<accession>A0A0H4T503</accession>
<dbReference type="GO" id="GO:0019843">
    <property type="term" value="F:rRNA binding"/>
    <property type="evidence" value="ECO:0007669"/>
    <property type="project" value="UniProtKB-UniRule"/>
</dbReference>
<keyword evidence="4" id="KW-0699">rRNA-binding</keyword>
<dbReference type="InterPro" id="IPR014722">
    <property type="entry name" value="Rib_uL2_dom2"/>
</dbReference>
<gene>
    <name evidence="4" type="primary">rpl24</name>
</gene>
<dbReference type="InterPro" id="IPR008991">
    <property type="entry name" value="Translation_prot_SH3-like_sf"/>
</dbReference>
<dbReference type="GO" id="GO:0006412">
    <property type="term" value="P:translation"/>
    <property type="evidence" value="ECO:0007669"/>
    <property type="project" value="UniProtKB-UniRule"/>
</dbReference>
<dbReference type="CDD" id="cd06089">
    <property type="entry name" value="KOW_RPL26"/>
    <property type="match status" value="1"/>
</dbReference>
<dbReference type="Gene3D" id="2.30.30.30">
    <property type="match status" value="1"/>
</dbReference>
<keyword evidence="3 4" id="KW-0687">Ribonucleoprotein</keyword>
<dbReference type="EMBL" id="KT006966">
    <property type="protein sequence ID" value="AKQ01462.1"/>
    <property type="molecule type" value="Genomic_DNA"/>
</dbReference>
<dbReference type="PROSITE" id="PS01108">
    <property type="entry name" value="RIBOSOMAL_L24"/>
    <property type="match status" value="1"/>
</dbReference>
<dbReference type="Pfam" id="PF16906">
    <property type="entry name" value="Ribosomal_L26"/>
    <property type="match status" value="1"/>
</dbReference>
<dbReference type="SUPFAM" id="SSF50104">
    <property type="entry name" value="Translation proteins SH3-like domain"/>
    <property type="match status" value="1"/>
</dbReference>
<dbReference type="SMART" id="SM00739">
    <property type="entry name" value="KOW"/>
    <property type="match status" value="1"/>
</dbReference>
<evidence type="ECO:0000256" key="1">
    <source>
        <dbReference type="ARBA" id="ARBA00010618"/>
    </source>
</evidence>
<dbReference type="PANTHER" id="PTHR11143">
    <property type="entry name" value="60S RIBOSOMAL PROTEIN L26 FAMILY MEMBER"/>
    <property type="match status" value="1"/>
</dbReference>
<dbReference type="GO" id="GO:0003735">
    <property type="term" value="F:structural constituent of ribosome"/>
    <property type="evidence" value="ECO:0007669"/>
    <property type="project" value="UniProtKB-UniRule"/>
</dbReference>
<dbReference type="InterPro" id="IPR005825">
    <property type="entry name" value="Ribosomal_uL24_CS"/>
</dbReference>
<dbReference type="AlphaFoldDB" id="A0A0H4T503"/>
<evidence type="ECO:0000256" key="3">
    <source>
        <dbReference type="ARBA" id="ARBA00023274"/>
    </source>
</evidence>
<feature type="domain" description="KOW" evidence="5">
    <location>
        <begin position="42"/>
        <end position="69"/>
    </location>
</feature>
<comment type="similarity">
    <text evidence="1 4">Belongs to the universal ribosomal protein uL24 family.</text>
</comment>
<reference evidence="6" key="1">
    <citation type="journal article" date="2015" name="ISME J.">
        <title>Aquifer environment selects for microbial species cohorts in sediment and groundwater.</title>
        <authorList>
            <person name="Hug L.A."/>
            <person name="Thomas B.C."/>
            <person name="Brown C.T."/>
            <person name="Frischkorn K.R."/>
            <person name="Williams K.H."/>
            <person name="Tringe S.G."/>
            <person name="Banfield J.F."/>
        </authorList>
    </citation>
    <scope>NUCLEOTIDE SEQUENCE</scope>
</reference>
<evidence type="ECO:0000256" key="4">
    <source>
        <dbReference type="HAMAP-Rule" id="MF_01326"/>
    </source>
</evidence>
<dbReference type="InterPro" id="IPR041988">
    <property type="entry name" value="Ribosomal_uL24_KOW"/>
</dbReference>
<comment type="subunit">
    <text evidence="4">Part of the 50S ribosomal subunit.</text>
</comment>
<dbReference type="HAMAP" id="MF_01326_A">
    <property type="entry name" value="Ribosomal_uL24_A"/>
    <property type="match status" value="1"/>
</dbReference>
<protein>
    <recommendedName>
        <fullName evidence="4">Large ribosomal subunit protein uL24</fullName>
    </recommendedName>
</protein>
<dbReference type="Pfam" id="PF00467">
    <property type="entry name" value="KOW"/>
    <property type="match status" value="1"/>
</dbReference>
<dbReference type="InterPro" id="IPR005824">
    <property type="entry name" value="KOW"/>
</dbReference>
<evidence type="ECO:0000313" key="6">
    <source>
        <dbReference type="EMBL" id="AKQ01462.1"/>
    </source>
</evidence>